<keyword evidence="8 11" id="KW-0472">Membrane</keyword>
<evidence type="ECO:0000256" key="3">
    <source>
        <dbReference type="ARBA" id="ARBA00022692"/>
    </source>
</evidence>
<dbReference type="InterPro" id="IPR023837">
    <property type="entry name" value="EccCb-like_Actinobacteria"/>
</dbReference>
<keyword evidence="2" id="KW-1003">Cell membrane</keyword>
<dbReference type="InterPro" id="IPR027417">
    <property type="entry name" value="P-loop_NTPase"/>
</dbReference>
<evidence type="ECO:0000256" key="5">
    <source>
        <dbReference type="ARBA" id="ARBA00022741"/>
    </source>
</evidence>
<evidence type="ECO:0000256" key="10">
    <source>
        <dbReference type="SAM" id="MobiDB-lite"/>
    </source>
</evidence>
<dbReference type="STRING" id="490629.SAMN05216266_11088"/>
<keyword evidence="14" id="KW-1185">Reference proteome</keyword>
<evidence type="ECO:0000256" key="2">
    <source>
        <dbReference type="ARBA" id="ARBA00022475"/>
    </source>
</evidence>
<evidence type="ECO:0000256" key="8">
    <source>
        <dbReference type="ARBA" id="ARBA00023136"/>
    </source>
</evidence>
<dbReference type="GO" id="GO:0003677">
    <property type="term" value="F:DNA binding"/>
    <property type="evidence" value="ECO:0007669"/>
    <property type="project" value="InterPro"/>
</dbReference>
<dbReference type="Pfam" id="PF01580">
    <property type="entry name" value="FtsK_SpoIIIE"/>
    <property type="match status" value="3"/>
</dbReference>
<feature type="domain" description="FtsK" evidence="12">
    <location>
        <begin position="813"/>
        <end position="1005"/>
    </location>
</feature>
<dbReference type="PANTHER" id="PTHR22683:SF1">
    <property type="entry name" value="TYPE VII SECRETION SYSTEM PROTEIN ESSC"/>
    <property type="match status" value="1"/>
</dbReference>
<keyword evidence="3 11" id="KW-0812">Transmembrane</keyword>
<dbReference type="InterPro" id="IPR003593">
    <property type="entry name" value="AAA+_ATPase"/>
</dbReference>
<accession>A0A1I1AR92</accession>
<sequence>MGTVIVKRPLRQPAPELPSGQVLLEPPPENPSPGNRSWGRLLMILPMLGMAGGMTLMMGAGRGAGPIMYIAGGLMGIGILGMIGFQVLSQQGQGASKQEMVLNRRRYMRRLSQLRAQVRDTVSRQREAMFYRHPDPDRLWSTVQSGRLWERRKGDWDFTVARIGVGSQELATPLVPPETKAIDELEPLCAMALRKFVTSYSTVPDLPVAVALRGFAQIYLTGERERKRALARAITAQLGAFHAPGDVLVAFCVRPDERSDWEWAKWLPHALHPAKMDAIGQIRLVATSVTALEAILDDVLANRPRFDANAAPIDGAAHLVVFVDGGDTSSSEHLMIEGGVEGVTVVNLADQPPRLLDSTTLVLDIAEDGTLTSRTMDGTGTVGRADALAADDARGLFRGLSPLRLSALSVRDQPLSGTLELTELLGLGDPFEFALTRSWATRSNRDRLRVAIGIQSDGRPIELDLKESAQDGMGPHGLLVGATGSGKSELLRTLVLALAVTHDPEILNFVLVDFKGGATFTKLDRLPHTSAVITNLADELDLVDRMLDAIQGELLRRQELLRKAGNYGSQRDYEKARTAGAPLDPLPALLVIVDEFSELLTARPDFIDMFVQIGRVGRSLGVHLLLASQRLEEGKLRGLDSHLSYRVGLRTFSAIESRAVLGVPDAYQLPRSPGNGFLKTGTEELTRFKAAYVSGVHRSVGAARTVTSRQVDSVQDYTTRYTVPRVSEEPEPAQAEPAEFGDTLLDVLVERMEGQGTAAHQVWLPPLAEPPTLDQLLTPLLRDPDRGLTTEQQDLRGTLHAVAGIIDMPFEQRRAVHRMDLAGAGGNVVVVGGPQSGKSTTVRTIIGSLALTHTPAEVQFFCLDFGGGGLTAMRDLPHIGGVATRREVNKVRRSIAEAHNLLTEREQRFAEHGIDSMATYRQLLREGRFPDDRFGDLFLIVDGWTTLRTEFENMEAVVTELVNRGLGFGVHIVAACNRWMDLRMNIRDMFGTRVELRLGDASDSMVNRRKAASVPEQSPGRGLTPDGMHFLAGVPRVDGEATATDLAEGVRHFVQEVTEASSQPPAPRVRLLPPELPYGALPPANSRGLPIGIAETDLRPVALNFEAEPHLLLFGDVECGKSAFLRALATSIMGRYGPEQAQIALIDFRRSMLGLVPDEYRIGYATTKATAQEMVQLTVDAMTKRLPGGDITPEQLRNRDWWSGPELFVLVDDYDLVAPNAHDNPMVPLLEFMTQGRDIGLHLIVTRRSGGAGRALFDPVLSRILDLASPGILMSGSKEEGPLIGNLKGEPLPPGRGWLVTRKSGAQLVQLAYLPAEH</sequence>
<dbReference type="RefSeq" id="WP_091674367.1">
    <property type="nucleotide sequence ID" value="NZ_FOKG01000010.1"/>
</dbReference>
<dbReference type="PANTHER" id="PTHR22683">
    <property type="entry name" value="SPORULATION PROTEIN RELATED"/>
    <property type="match status" value="1"/>
</dbReference>
<dbReference type="SUPFAM" id="SSF52540">
    <property type="entry name" value="P-loop containing nucleoside triphosphate hydrolases"/>
    <property type="match status" value="3"/>
</dbReference>
<feature type="binding site" evidence="9">
    <location>
        <begin position="1115"/>
        <end position="1122"/>
    </location>
    <ligand>
        <name>ATP</name>
        <dbReference type="ChEBI" id="CHEBI:30616"/>
    </ligand>
</feature>
<dbReference type="GO" id="GO:0005886">
    <property type="term" value="C:plasma membrane"/>
    <property type="evidence" value="ECO:0007669"/>
    <property type="project" value="UniProtKB-SubCell"/>
</dbReference>
<evidence type="ECO:0000256" key="11">
    <source>
        <dbReference type="SAM" id="Phobius"/>
    </source>
</evidence>
<evidence type="ECO:0000256" key="9">
    <source>
        <dbReference type="PROSITE-ProRule" id="PRU00289"/>
    </source>
</evidence>
<feature type="domain" description="FtsK" evidence="12">
    <location>
        <begin position="458"/>
        <end position="658"/>
    </location>
</feature>
<dbReference type="Gene3D" id="3.40.50.300">
    <property type="entry name" value="P-loop containing nucleotide triphosphate hydrolases"/>
    <property type="match status" value="3"/>
</dbReference>
<dbReference type="Proteomes" id="UP000243799">
    <property type="component" value="Unassembled WGS sequence"/>
</dbReference>
<gene>
    <name evidence="13" type="ORF">SAMN05216266_11088</name>
</gene>
<dbReference type="GO" id="GO:0005524">
    <property type="term" value="F:ATP binding"/>
    <property type="evidence" value="ECO:0007669"/>
    <property type="project" value="UniProtKB-UniRule"/>
</dbReference>
<evidence type="ECO:0000313" key="14">
    <source>
        <dbReference type="Proteomes" id="UP000243799"/>
    </source>
</evidence>
<evidence type="ECO:0000256" key="1">
    <source>
        <dbReference type="ARBA" id="ARBA00004651"/>
    </source>
</evidence>
<feature type="transmembrane region" description="Helical" evidence="11">
    <location>
        <begin position="38"/>
        <end position="60"/>
    </location>
</feature>
<evidence type="ECO:0000256" key="7">
    <source>
        <dbReference type="ARBA" id="ARBA00022989"/>
    </source>
</evidence>
<dbReference type="SMART" id="SM00382">
    <property type="entry name" value="AAA"/>
    <property type="match status" value="3"/>
</dbReference>
<dbReference type="InterPro" id="IPR050206">
    <property type="entry name" value="FtsK/SpoIIIE/SftA"/>
</dbReference>
<feature type="domain" description="FtsK" evidence="12">
    <location>
        <begin position="1098"/>
        <end position="1283"/>
    </location>
</feature>
<dbReference type="InterPro" id="IPR023836">
    <property type="entry name" value="EccCa-like_Actinobacteria"/>
</dbReference>
<reference evidence="14" key="1">
    <citation type="submission" date="2016-10" db="EMBL/GenBank/DDBJ databases">
        <authorList>
            <person name="Varghese N."/>
            <person name="Submissions S."/>
        </authorList>
    </citation>
    <scope>NUCLEOTIDE SEQUENCE [LARGE SCALE GENOMIC DNA]</scope>
    <source>
        <strain evidence="14">CGMCC 4.3568</strain>
    </source>
</reference>
<name>A0A1I1AR92_9PSEU</name>
<dbReference type="OrthoDB" id="9807790at2"/>
<dbReference type="PROSITE" id="PS50901">
    <property type="entry name" value="FTSK"/>
    <property type="match status" value="3"/>
</dbReference>
<keyword evidence="7 11" id="KW-1133">Transmembrane helix</keyword>
<evidence type="ECO:0000313" key="13">
    <source>
        <dbReference type="EMBL" id="SFB40569.1"/>
    </source>
</evidence>
<evidence type="ECO:0000256" key="6">
    <source>
        <dbReference type="ARBA" id="ARBA00022840"/>
    </source>
</evidence>
<feature type="region of interest" description="Disordered" evidence="10">
    <location>
        <begin position="16"/>
        <end position="36"/>
    </location>
</feature>
<keyword evidence="5 9" id="KW-0547">Nucleotide-binding</keyword>
<dbReference type="NCBIfam" id="TIGR03925">
    <property type="entry name" value="T7SS_EccC_b"/>
    <property type="match status" value="1"/>
</dbReference>
<evidence type="ECO:0000259" key="12">
    <source>
        <dbReference type="PROSITE" id="PS50901"/>
    </source>
</evidence>
<organism evidence="13 14">
    <name type="scientific">Amycolatopsis marina</name>
    <dbReference type="NCBI Taxonomy" id="490629"/>
    <lineage>
        <taxon>Bacteria</taxon>
        <taxon>Bacillati</taxon>
        <taxon>Actinomycetota</taxon>
        <taxon>Actinomycetes</taxon>
        <taxon>Pseudonocardiales</taxon>
        <taxon>Pseudonocardiaceae</taxon>
        <taxon>Amycolatopsis</taxon>
    </lineage>
</organism>
<proteinExistence type="predicted"/>
<evidence type="ECO:0000256" key="4">
    <source>
        <dbReference type="ARBA" id="ARBA00022737"/>
    </source>
</evidence>
<dbReference type="EMBL" id="FOKG01000010">
    <property type="protein sequence ID" value="SFB40569.1"/>
    <property type="molecule type" value="Genomic_DNA"/>
</dbReference>
<dbReference type="NCBIfam" id="TIGR03924">
    <property type="entry name" value="T7SS_EccC_a"/>
    <property type="match status" value="1"/>
</dbReference>
<comment type="subcellular location">
    <subcellularLocation>
        <location evidence="1">Cell membrane</location>
        <topology evidence="1">Multi-pass membrane protein</topology>
    </subcellularLocation>
</comment>
<keyword evidence="4" id="KW-0677">Repeat</keyword>
<feature type="binding site" evidence="9">
    <location>
        <begin position="832"/>
        <end position="839"/>
    </location>
    <ligand>
        <name>ATP</name>
        <dbReference type="ChEBI" id="CHEBI:30616"/>
    </ligand>
</feature>
<feature type="binding site" evidence="9">
    <location>
        <begin position="481"/>
        <end position="488"/>
    </location>
    <ligand>
        <name>ATP</name>
        <dbReference type="ChEBI" id="CHEBI:30616"/>
    </ligand>
</feature>
<feature type="transmembrane region" description="Helical" evidence="11">
    <location>
        <begin position="67"/>
        <end position="88"/>
    </location>
</feature>
<protein>
    <submittedName>
        <fullName evidence="13">DNA segregation ATPase FtsK/SpoIIIE, S-DNA-T family</fullName>
    </submittedName>
</protein>
<dbReference type="InterPro" id="IPR002543">
    <property type="entry name" value="FtsK_dom"/>
</dbReference>
<keyword evidence="6 9" id="KW-0067">ATP-binding</keyword>